<feature type="region of interest" description="Disordered" evidence="9">
    <location>
        <begin position="480"/>
        <end position="508"/>
    </location>
</feature>
<evidence type="ECO:0000256" key="1">
    <source>
        <dbReference type="ARBA" id="ARBA00004123"/>
    </source>
</evidence>
<dbReference type="PROSITE" id="PS51215">
    <property type="entry name" value="AWS"/>
    <property type="match status" value="1"/>
</dbReference>
<evidence type="ECO:0000256" key="5">
    <source>
        <dbReference type="ARBA" id="ARBA00022679"/>
    </source>
</evidence>
<feature type="compositionally biased region" description="Polar residues" evidence="9">
    <location>
        <begin position="338"/>
        <end position="358"/>
    </location>
</feature>
<accession>A0AAV1E9Y7</accession>
<dbReference type="AlphaFoldDB" id="A0AAV1E9Y7"/>
<evidence type="ECO:0000259" key="10">
    <source>
        <dbReference type="PROSITE" id="PS50280"/>
    </source>
</evidence>
<organism evidence="13 14">
    <name type="scientific">Oldenlandia corymbosa var. corymbosa</name>
    <dbReference type="NCBI Taxonomy" id="529605"/>
    <lineage>
        <taxon>Eukaryota</taxon>
        <taxon>Viridiplantae</taxon>
        <taxon>Streptophyta</taxon>
        <taxon>Embryophyta</taxon>
        <taxon>Tracheophyta</taxon>
        <taxon>Spermatophyta</taxon>
        <taxon>Magnoliopsida</taxon>
        <taxon>eudicotyledons</taxon>
        <taxon>Gunneridae</taxon>
        <taxon>Pentapetalae</taxon>
        <taxon>asterids</taxon>
        <taxon>lamiids</taxon>
        <taxon>Gentianales</taxon>
        <taxon>Rubiaceae</taxon>
        <taxon>Rubioideae</taxon>
        <taxon>Spermacoceae</taxon>
        <taxon>Hedyotis-Oldenlandia complex</taxon>
        <taxon>Oldenlandia</taxon>
    </lineage>
</organism>
<evidence type="ECO:0000256" key="4">
    <source>
        <dbReference type="ARBA" id="ARBA00022603"/>
    </source>
</evidence>
<evidence type="ECO:0000256" key="8">
    <source>
        <dbReference type="SAM" id="Coils"/>
    </source>
</evidence>
<evidence type="ECO:0000259" key="12">
    <source>
        <dbReference type="PROSITE" id="PS51215"/>
    </source>
</evidence>
<dbReference type="PROSITE" id="PS50280">
    <property type="entry name" value="SET"/>
    <property type="match status" value="1"/>
</dbReference>
<dbReference type="SUPFAM" id="SSF82199">
    <property type="entry name" value="SET domain"/>
    <property type="match status" value="1"/>
</dbReference>
<sequence length="508" mass="56268">MVELPNGVPSYTHIDQNDFRGHKPKKLKDDDIAICNCKYNPNEPESACGERCLNVLTSTECTPGYCPCNDFCKNQKFQKCEYVKTKLFQTEGRGWGLLADEDIKAGQFVIEYCGEVISLEEAKQRVQSYESEGLRDAYIISLNCNNFIDATKKGSLARFINHSCLPNCETRKWTVLGETRVGIFANVDICSGTELTYNYNFEWYGGATVRCLCGAANCCKFLGARSQGFQEYSHVWEEGDDRYKVEEVPLYDSAEDEPFPQMCKTISSFKFESVDGAGIDYSLKAEGDEASELKLNFDSVKPGSSVLMGEVSLKEDIVVSLDSGSLNKQGSELGFLQTTEMAPRLRSTSAGRNFNAGASPSKRKSKQHKSKQKKRSSGGQQFNTRDIPILFQSKEVQDEVRKYEELKNQATTDLQSLYDEIRPAIEQHESNSQDSVPTSVGEKWIGAHCNKYRADFDFSFSIIKNFLDAAKNATGSQIHGQNSAGAGISAQPTDAGMEAIGSGDPGNV</sequence>
<evidence type="ECO:0000259" key="11">
    <source>
        <dbReference type="PROSITE" id="PS50868"/>
    </source>
</evidence>
<evidence type="ECO:0000256" key="7">
    <source>
        <dbReference type="ARBA" id="ARBA00023242"/>
    </source>
</evidence>
<keyword evidence="7" id="KW-0539">Nucleus</keyword>
<dbReference type="SMART" id="SM00317">
    <property type="entry name" value="SET"/>
    <property type="match status" value="1"/>
</dbReference>
<evidence type="ECO:0000256" key="9">
    <source>
        <dbReference type="SAM" id="MobiDB-lite"/>
    </source>
</evidence>
<dbReference type="Proteomes" id="UP001161247">
    <property type="component" value="Chromosome 8"/>
</dbReference>
<dbReference type="GO" id="GO:0005634">
    <property type="term" value="C:nucleus"/>
    <property type="evidence" value="ECO:0007669"/>
    <property type="project" value="UniProtKB-SubCell"/>
</dbReference>
<evidence type="ECO:0000256" key="2">
    <source>
        <dbReference type="ARBA" id="ARBA00004286"/>
    </source>
</evidence>
<dbReference type="InterPro" id="IPR001214">
    <property type="entry name" value="SET_dom"/>
</dbReference>
<dbReference type="GO" id="GO:0032259">
    <property type="term" value="P:methylation"/>
    <property type="evidence" value="ECO:0007669"/>
    <property type="project" value="UniProtKB-KW"/>
</dbReference>
<reference evidence="13" key="1">
    <citation type="submission" date="2023-03" db="EMBL/GenBank/DDBJ databases">
        <authorList>
            <person name="Julca I."/>
        </authorList>
    </citation>
    <scope>NUCLEOTIDE SEQUENCE</scope>
</reference>
<keyword evidence="3" id="KW-0158">Chromosome</keyword>
<feature type="region of interest" description="Disordered" evidence="9">
    <location>
        <begin position="338"/>
        <end position="384"/>
    </location>
</feature>
<dbReference type="PANTHER" id="PTHR22884">
    <property type="entry name" value="SET DOMAIN PROTEINS"/>
    <property type="match status" value="1"/>
</dbReference>
<feature type="coiled-coil region" evidence="8">
    <location>
        <begin position="389"/>
        <end position="420"/>
    </location>
</feature>
<feature type="domain" description="SET" evidence="10">
    <location>
        <begin position="83"/>
        <end position="200"/>
    </location>
</feature>
<keyword evidence="5" id="KW-0808">Transferase</keyword>
<keyword evidence="14" id="KW-1185">Reference proteome</keyword>
<comment type="subcellular location">
    <subcellularLocation>
        <location evidence="2">Chromosome</location>
    </subcellularLocation>
    <subcellularLocation>
        <location evidence="1">Nucleus</location>
    </subcellularLocation>
</comment>
<dbReference type="Pfam" id="PF17907">
    <property type="entry name" value="AWS"/>
    <property type="match status" value="1"/>
</dbReference>
<dbReference type="EMBL" id="OX459125">
    <property type="protein sequence ID" value="CAI9116495.1"/>
    <property type="molecule type" value="Genomic_DNA"/>
</dbReference>
<dbReference type="SMART" id="SM00570">
    <property type="entry name" value="AWS"/>
    <property type="match status" value="1"/>
</dbReference>
<dbReference type="GO" id="GO:0005694">
    <property type="term" value="C:chromosome"/>
    <property type="evidence" value="ECO:0007669"/>
    <property type="project" value="UniProtKB-SubCell"/>
</dbReference>
<dbReference type="PROSITE" id="PS50868">
    <property type="entry name" value="POST_SET"/>
    <property type="match status" value="1"/>
</dbReference>
<evidence type="ECO:0000313" key="14">
    <source>
        <dbReference type="Proteomes" id="UP001161247"/>
    </source>
</evidence>
<dbReference type="FunFam" id="2.170.270.10:FF:000028">
    <property type="entry name" value="Histone-lysine N-methyltransferase"/>
    <property type="match status" value="1"/>
</dbReference>
<dbReference type="Pfam" id="PF00856">
    <property type="entry name" value="SET"/>
    <property type="match status" value="1"/>
</dbReference>
<dbReference type="InterPro" id="IPR003616">
    <property type="entry name" value="Post-SET_dom"/>
</dbReference>
<dbReference type="InterPro" id="IPR046341">
    <property type="entry name" value="SET_dom_sf"/>
</dbReference>
<feature type="domain" description="AWS" evidence="12">
    <location>
        <begin position="30"/>
        <end position="81"/>
    </location>
</feature>
<gene>
    <name evidence="13" type="ORF">OLC1_LOCUS22778</name>
</gene>
<feature type="compositionally biased region" description="Basic residues" evidence="9">
    <location>
        <begin position="361"/>
        <end position="376"/>
    </location>
</feature>
<evidence type="ECO:0000256" key="6">
    <source>
        <dbReference type="ARBA" id="ARBA00022691"/>
    </source>
</evidence>
<dbReference type="InterPro" id="IPR006560">
    <property type="entry name" value="AWS_dom"/>
</dbReference>
<dbReference type="Gene3D" id="2.170.270.10">
    <property type="entry name" value="SET domain"/>
    <property type="match status" value="1"/>
</dbReference>
<keyword evidence="4" id="KW-0489">Methyltransferase</keyword>
<proteinExistence type="predicted"/>
<feature type="domain" description="Post-SET" evidence="11">
    <location>
        <begin position="207"/>
        <end position="223"/>
    </location>
</feature>
<name>A0AAV1E9Y7_OLDCO</name>
<evidence type="ECO:0000256" key="3">
    <source>
        <dbReference type="ARBA" id="ARBA00022454"/>
    </source>
</evidence>
<dbReference type="GO" id="GO:0042054">
    <property type="term" value="F:histone methyltransferase activity"/>
    <property type="evidence" value="ECO:0007669"/>
    <property type="project" value="InterPro"/>
</dbReference>
<keyword evidence="6" id="KW-0949">S-adenosyl-L-methionine</keyword>
<evidence type="ECO:0000313" key="13">
    <source>
        <dbReference type="EMBL" id="CAI9116495.1"/>
    </source>
</evidence>
<keyword evidence="8" id="KW-0175">Coiled coil</keyword>
<dbReference type="InterPro" id="IPR050777">
    <property type="entry name" value="SET2_Histone-Lys_MeTrsfase"/>
</dbReference>
<protein>
    <submittedName>
        <fullName evidence="13">OLC1v1017657C1</fullName>
    </submittedName>
</protein>